<evidence type="ECO:0000313" key="1">
    <source>
        <dbReference type="EMBL" id="RMC11571.1"/>
    </source>
</evidence>
<accession>A0A3M0KG49</accession>
<name>A0A3M0KG49_HIRRU</name>
<sequence>MTEKLSPHWLVFDVSMRHEDSKSLGGWQETLIHFMGLKRAKTKLNNLRSERFEKSDTESGLLFELLTLIQLKVVLFVEISEKAKNNSILFLLGIPYPHPSIQAFRVLNEGLNFCSLPFPLDST</sequence>
<comment type="caution">
    <text evidence="1">The sequence shown here is derived from an EMBL/GenBank/DDBJ whole genome shotgun (WGS) entry which is preliminary data.</text>
</comment>
<dbReference type="EMBL" id="QRBI01000108">
    <property type="protein sequence ID" value="RMC11571.1"/>
    <property type="molecule type" value="Genomic_DNA"/>
</dbReference>
<dbReference type="AlphaFoldDB" id="A0A3M0KG49"/>
<evidence type="ECO:0000313" key="2">
    <source>
        <dbReference type="Proteomes" id="UP000269221"/>
    </source>
</evidence>
<dbReference type="Proteomes" id="UP000269221">
    <property type="component" value="Unassembled WGS sequence"/>
</dbReference>
<gene>
    <name evidence="1" type="ORF">DUI87_11691</name>
</gene>
<organism evidence="1 2">
    <name type="scientific">Hirundo rustica rustica</name>
    <dbReference type="NCBI Taxonomy" id="333673"/>
    <lineage>
        <taxon>Eukaryota</taxon>
        <taxon>Metazoa</taxon>
        <taxon>Chordata</taxon>
        <taxon>Craniata</taxon>
        <taxon>Vertebrata</taxon>
        <taxon>Euteleostomi</taxon>
        <taxon>Archelosauria</taxon>
        <taxon>Archosauria</taxon>
        <taxon>Dinosauria</taxon>
        <taxon>Saurischia</taxon>
        <taxon>Theropoda</taxon>
        <taxon>Coelurosauria</taxon>
        <taxon>Aves</taxon>
        <taxon>Neognathae</taxon>
        <taxon>Neoaves</taxon>
        <taxon>Telluraves</taxon>
        <taxon>Australaves</taxon>
        <taxon>Passeriformes</taxon>
        <taxon>Sylvioidea</taxon>
        <taxon>Hirundinidae</taxon>
        <taxon>Hirundo</taxon>
    </lineage>
</organism>
<protein>
    <submittedName>
        <fullName evidence="1">Uncharacterized protein</fullName>
    </submittedName>
</protein>
<proteinExistence type="predicted"/>
<keyword evidence="2" id="KW-1185">Reference proteome</keyword>
<reference evidence="1 2" key="1">
    <citation type="submission" date="2018-07" db="EMBL/GenBank/DDBJ databases">
        <title>A high quality draft genome assembly of the barn swallow (H. rustica rustica).</title>
        <authorList>
            <person name="Formenti G."/>
            <person name="Chiara M."/>
            <person name="Poveda L."/>
            <person name="Francoijs K.-J."/>
            <person name="Bonisoli-Alquati A."/>
            <person name="Canova L."/>
            <person name="Gianfranceschi L."/>
            <person name="Horner D.S."/>
            <person name="Saino N."/>
        </authorList>
    </citation>
    <scope>NUCLEOTIDE SEQUENCE [LARGE SCALE GENOMIC DNA]</scope>
    <source>
        <strain evidence="1">Chelidonia</strain>
        <tissue evidence="1">Blood</tissue>
    </source>
</reference>